<evidence type="ECO:0000313" key="3">
    <source>
        <dbReference type="WBParaSite" id="ACAC_0000471301-mRNA-1"/>
    </source>
</evidence>
<organism evidence="2 3">
    <name type="scientific">Angiostrongylus cantonensis</name>
    <name type="common">Rat lungworm</name>
    <dbReference type="NCBI Taxonomy" id="6313"/>
    <lineage>
        <taxon>Eukaryota</taxon>
        <taxon>Metazoa</taxon>
        <taxon>Ecdysozoa</taxon>
        <taxon>Nematoda</taxon>
        <taxon>Chromadorea</taxon>
        <taxon>Rhabditida</taxon>
        <taxon>Rhabditina</taxon>
        <taxon>Rhabditomorpha</taxon>
        <taxon>Strongyloidea</taxon>
        <taxon>Metastrongylidae</taxon>
        <taxon>Angiostrongylus</taxon>
    </lineage>
</organism>
<dbReference type="WBParaSite" id="ACAC_0000471301-mRNA-1">
    <property type="protein sequence ID" value="ACAC_0000471301-mRNA-1"/>
    <property type="gene ID" value="ACAC_0000471301"/>
</dbReference>
<reference evidence="2" key="1">
    <citation type="submission" date="2012-09" db="EMBL/GenBank/DDBJ databases">
        <authorList>
            <person name="Martin A.A."/>
        </authorList>
    </citation>
    <scope>NUCLEOTIDE SEQUENCE</scope>
</reference>
<keyword evidence="2" id="KW-1185">Reference proteome</keyword>
<sequence length="40" mass="4528">LKFGSKIFNVKHQIPHITTEPPLEETKAKVPQLVKDSIES</sequence>
<name>A0A0K0D3R8_ANGCA</name>
<dbReference type="Proteomes" id="UP000035642">
    <property type="component" value="Unassembled WGS sequence"/>
</dbReference>
<proteinExistence type="predicted"/>
<dbReference type="AlphaFoldDB" id="A0A0K0D3R8"/>
<evidence type="ECO:0000313" key="2">
    <source>
        <dbReference type="Proteomes" id="UP000035642"/>
    </source>
</evidence>
<feature type="region of interest" description="Disordered" evidence="1">
    <location>
        <begin position="21"/>
        <end position="40"/>
    </location>
</feature>
<accession>A0A0K0D3R8</accession>
<protein>
    <submittedName>
        <fullName evidence="3">Sec-independent protein translocase TatB</fullName>
    </submittedName>
</protein>
<evidence type="ECO:0000256" key="1">
    <source>
        <dbReference type="SAM" id="MobiDB-lite"/>
    </source>
</evidence>
<reference evidence="3" key="2">
    <citation type="submission" date="2017-02" db="UniProtKB">
        <authorList>
            <consortium name="WormBaseParasite"/>
        </authorList>
    </citation>
    <scope>IDENTIFICATION</scope>
</reference>